<feature type="transmembrane region" description="Helical" evidence="2">
    <location>
        <begin position="64"/>
        <end position="88"/>
    </location>
</feature>
<reference evidence="3" key="1">
    <citation type="journal article" date="2023" name="Mol. Phylogenet. Evol.">
        <title>Genome-scale phylogeny and comparative genomics of the fungal order Sordariales.</title>
        <authorList>
            <person name="Hensen N."/>
            <person name="Bonometti L."/>
            <person name="Westerberg I."/>
            <person name="Brannstrom I.O."/>
            <person name="Guillou S."/>
            <person name="Cros-Aarteil S."/>
            <person name="Calhoun S."/>
            <person name="Haridas S."/>
            <person name="Kuo A."/>
            <person name="Mondo S."/>
            <person name="Pangilinan J."/>
            <person name="Riley R."/>
            <person name="LaButti K."/>
            <person name="Andreopoulos B."/>
            <person name="Lipzen A."/>
            <person name="Chen C."/>
            <person name="Yan M."/>
            <person name="Daum C."/>
            <person name="Ng V."/>
            <person name="Clum A."/>
            <person name="Steindorff A."/>
            <person name="Ohm R.A."/>
            <person name="Martin F."/>
            <person name="Silar P."/>
            <person name="Natvig D.O."/>
            <person name="Lalanne C."/>
            <person name="Gautier V."/>
            <person name="Ament-Velasquez S.L."/>
            <person name="Kruys A."/>
            <person name="Hutchinson M.I."/>
            <person name="Powell A.J."/>
            <person name="Barry K."/>
            <person name="Miller A.N."/>
            <person name="Grigoriev I.V."/>
            <person name="Debuchy R."/>
            <person name="Gladieux P."/>
            <person name="Hiltunen Thoren M."/>
            <person name="Johannesson H."/>
        </authorList>
    </citation>
    <scope>NUCLEOTIDE SEQUENCE</scope>
    <source>
        <strain evidence="3">CBS 314.62</strain>
    </source>
</reference>
<proteinExistence type="predicted"/>
<dbReference type="Proteomes" id="UP001270362">
    <property type="component" value="Unassembled WGS sequence"/>
</dbReference>
<gene>
    <name evidence="3" type="ORF">B0T22DRAFT_539953</name>
</gene>
<feature type="region of interest" description="Disordered" evidence="1">
    <location>
        <begin position="1"/>
        <end position="24"/>
    </location>
</feature>
<evidence type="ECO:0000256" key="2">
    <source>
        <dbReference type="SAM" id="Phobius"/>
    </source>
</evidence>
<reference evidence="3" key="2">
    <citation type="submission" date="2023-06" db="EMBL/GenBank/DDBJ databases">
        <authorList>
            <consortium name="Lawrence Berkeley National Laboratory"/>
            <person name="Haridas S."/>
            <person name="Hensen N."/>
            <person name="Bonometti L."/>
            <person name="Westerberg I."/>
            <person name="Brannstrom I.O."/>
            <person name="Guillou S."/>
            <person name="Cros-Aarteil S."/>
            <person name="Calhoun S."/>
            <person name="Kuo A."/>
            <person name="Mondo S."/>
            <person name="Pangilinan J."/>
            <person name="Riley R."/>
            <person name="Labutti K."/>
            <person name="Andreopoulos B."/>
            <person name="Lipzen A."/>
            <person name="Chen C."/>
            <person name="Yanf M."/>
            <person name="Daum C."/>
            <person name="Ng V."/>
            <person name="Clum A."/>
            <person name="Steindorff A."/>
            <person name="Ohm R."/>
            <person name="Martin F."/>
            <person name="Silar P."/>
            <person name="Natvig D."/>
            <person name="Lalanne C."/>
            <person name="Gautier V."/>
            <person name="Ament-Velasquez S.L."/>
            <person name="Kruys A."/>
            <person name="Hutchinson M.I."/>
            <person name="Powell A.J."/>
            <person name="Barry K."/>
            <person name="Miller A.N."/>
            <person name="Grigoriev I.V."/>
            <person name="Debuchy R."/>
            <person name="Gladieux P."/>
            <person name="Thoren M.H."/>
            <person name="Johannesson H."/>
        </authorList>
    </citation>
    <scope>NUCLEOTIDE SEQUENCE</scope>
    <source>
        <strain evidence="3">CBS 314.62</strain>
    </source>
</reference>
<name>A0AAE0WZH9_9PEZI</name>
<organism evidence="3 4">
    <name type="scientific">Podospora appendiculata</name>
    <dbReference type="NCBI Taxonomy" id="314037"/>
    <lineage>
        <taxon>Eukaryota</taxon>
        <taxon>Fungi</taxon>
        <taxon>Dikarya</taxon>
        <taxon>Ascomycota</taxon>
        <taxon>Pezizomycotina</taxon>
        <taxon>Sordariomycetes</taxon>
        <taxon>Sordariomycetidae</taxon>
        <taxon>Sordariales</taxon>
        <taxon>Podosporaceae</taxon>
        <taxon>Podospora</taxon>
    </lineage>
</organism>
<feature type="transmembrane region" description="Helical" evidence="2">
    <location>
        <begin position="582"/>
        <end position="601"/>
    </location>
</feature>
<comment type="caution">
    <text evidence="3">The sequence shown here is derived from an EMBL/GenBank/DDBJ whole genome shotgun (WGS) entry which is preliminary data.</text>
</comment>
<protein>
    <submittedName>
        <fullName evidence="3">Uncharacterized protein</fullName>
    </submittedName>
</protein>
<keyword evidence="2" id="KW-0472">Membrane</keyword>
<dbReference type="AlphaFoldDB" id="A0AAE0WZH9"/>
<keyword evidence="2" id="KW-0812">Transmembrane</keyword>
<evidence type="ECO:0000256" key="1">
    <source>
        <dbReference type="SAM" id="MobiDB-lite"/>
    </source>
</evidence>
<keyword evidence="4" id="KW-1185">Reference proteome</keyword>
<sequence length="716" mass="77988">MNFPKDHPTTWTEGDGLMPPPPPGYMYPPSPDMHVGILQPPLERRHGPIGRPPGARSRIQTAGLANLTIILLGFVISAAVAAFIIFLWSCSLAINTDSNASSAPDDRDHGLGRGACGAGVQFAAAVSMAAAVLLEEKGVPTRLAPLALTLRATSMPQTWRLVQYLDGTLALDVPATLAVAVPHPYKQYQESTDDAFYWAAGSPDYPLFAEYTGTSSDSDAPSDSDPVRMLDTGLSLRALPPFRDSNTRAALDGYEGYATVFDARVSCMTPRVISKLAVGDQLGVNDWTTAQIHGMLRVDLPARARWAAGDADQGVRQMVDAFNCTVARHRAGVAHPGLGQPGTSAADFMVFNATGKGLEWKQALGTAGGSLSWTVTNDTAPWTHFALGPLHPNIALDISFCLETFQSSASIPTRMTRPGRPRPEPALVWDQDQREYDASGITRLHAGVAAGLSNADRNIMTLAERTNWTEGESWVRPFTQYATSVERFQNLWDLTEPASNISAMLCTFARSALLQTFRAHRHHVAVFQAILRTTSSLPLAIQAVWTILIQHIHYDFLIEFTVAEPAKYSLYADCEVPVRKRGLVFALVFLAVHDVAVLVLARRFLSRPRMAMPGQLWQGFGQLAASLSASASLRQGGAPAGQGYMPYMYHGDEARDDGDGTSVAEWAVRATTARDLEVRREMRRESGGRRDDVVVRLVQEVDDQGSGRLCLRRRAR</sequence>
<evidence type="ECO:0000313" key="4">
    <source>
        <dbReference type="Proteomes" id="UP001270362"/>
    </source>
</evidence>
<accession>A0AAE0WZH9</accession>
<evidence type="ECO:0000313" key="3">
    <source>
        <dbReference type="EMBL" id="KAK3681563.1"/>
    </source>
</evidence>
<keyword evidence="2" id="KW-1133">Transmembrane helix</keyword>
<dbReference type="EMBL" id="JAULSO010000006">
    <property type="protein sequence ID" value="KAK3681563.1"/>
    <property type="molecule type" value="Genomic_DNA"/>
</dbReference>